<evidence type="ECO:0000256" key="4">
    <source>
        <dbReference type="ARBA" id="ARBA00023224"/>
    </source>
</evidence>
<proteinExistence type="inferred from homology"/>
<evidence type="ECO:0000256" key="2">
    <source>
        <dbReference type="ARBA" id="ARBA00022475"/>
    </source>
</evidence>
<keyword evidence="4 6" id="KW-0807">Transducer</keyword>
<dbReference type="SMART" id="SM00283">
    <property type="entry name" value="MA"/>
    <property type="match status" value="1"/>
</dbReference>
<evidence type="ECO:0000259" key="8">
    <source>
        <dbReference type="PROSITE" id="PS50885"/>
    </source>
</evidence>
<organism evidence="9 10">
    <name type="scientific">Paracerasibacillus soli</name>
    <dbReference type="NCBI Taxonomy" id="480284"/>
    <lineage>
        <taxon>Bacteria</taxon>
        <taxon>Bacillati</taxon>
        <taxon>Bacillota</taxon>
        <taxon>Bacilli</taxon>
        <taxon>Bacillales</taxon>
        <taxon>Bacillaceae</taxon>
        <taxon>Paracerasibacillus</taxon>
    </lineage>
</organism>
<dbReference type="CDD" id="cd06225">
    <property type="entry name" value="HAMP"/>
    <property type="match status" value="1"/>
</dbReference>
<dbReference type="Pfam" id="PF00015">
    <property type="entry name" value="MCPsignal"/>
    <property type="match status" value="1"/>
</dbReference>
<feature type="domain" description="HAMP" evidence="8">
    <location>
        <begin position="1"/>
        <end position="41"/>
    </location>
</feature>
<keyword evidence="2" id="KW-1003">Cell membrane</keyword>
<keyword evidence="10" id="KW-1185">Reference proteome</keyword>
<dbReference type="SUPFAM" id="SSF58104">
    <property type="entry name" value="Methyl-accepting chemotaxis protein (MCP) signaling domain"/>
    <property type="match status" value="1"/>
</dbReference>
<gene>
    <name evidence="9" type="ORF">RWD45_00950</name>
</gene>
<dbReference type="Gene3D" id="1.10.287.950">
    <property type="entry name" value="Methyl-accepting chemotaxis protein"/>
    <property type="match status" value="1"/>
</dbReference>
<evidence type="ECO:0000256" key="5">
    <source>
        <dbReference type="ARBA" id="ARBA00029447"/>
    </source>
</evidence>
<evidence type="ECO:0000256" key="1">
    <source>
        <dbReference type="ARBA" id="ARBA00004236"/>
    </source>
</evidence>
<dbReference type="PANTHER" id="PTHR32089:SF114">
    <property type="entry name" value="METHYL-ACCEPTING CHEMOTAXIS PROTEIN MCPB"/>
    <property type="match status" value="1"/>
</dbReference>
<name>A0ABU5CM66_9BACI</name>
<dbReference type="PROSITE" id="PS50111">
    <property type="entry name" value="CHEMOTAXIS_TRANSDUC_2"/>
    <property type="match status" value="1"/>
</dbReference>
<comment type="caution">
    <text evidence="9">The sequence shown here is derived from an EMBL/GenBank/DDBJ whole genome shotgun (WGS) entry which is preliminary data.</text>
</comment>
<dbReference type="InterPro" id="IPR003660">
    <property type="entry name" value="HAMP_dom"/>
</dbReference>
<dbReference type="RefSeq" id="WP_320378280.1">
    <property type="nucleotide sequence ID" value="NZ_JAWDIQ010000001.1"/>
</dbReference>
<dbReference type="Gene3D" id="6.10.340.10">
    <property type="match status" value="1"/>
</dbReference>
<evidence type="ECO:0000256" key="6">
    <source>
        <dbReference type="PROSITE-ProRule" id="PRU00284"/>
    </source>
</evidence>
<protein>
    <submittedName>
        <fullName evidence="9">HAMP domain-containing methyl-accepting chemotaxis protein</fullName>
    </submittedName>
</protein>
<keyword evidence="3" id="KW-0472">Membrane</keyword>
<evidence type="ECO:0000259" key="7">
    <source>
        <dbReference type="PROSITE" id="PS50111"/>
    </source>
</evidence>
<dbReference type="PANTHER" id="PTHR32089">
    <property type="entry name" value="METHYL-ACCEPTING CHEMOTAXIS PROTEIN MCPB"/>
    <property type="match status" value="1"/>
</dbReference>
<accession>A0ABU5CM66</accession>
<feature type="domain" description="Methyl-accepting transducer" evidence="7">
    <location>
        <begin position="60"/>
        <end position="317"/>
    </location>
</feature>
<evidence type="ECO:0000313" key="9">
    <source>
        <dbReference type="EMBL" id="MDY0407464.1"/>
    </source>
</evidence>
<sequence length="346" mass="37260">MRTIATGNLSEELLQLQSNDEIGQLVNATNEMTKNTRTLLNEIYTVSETVSSHSEELMQSANEVKTGTEQVAITMEELATGSETQANSASDLASIMGTFINKVEEANENGDSIQENSSRVLDMTTNGSELMRSSTEQMKKIDIIVKDAVEKMQNLDKQSQEISKLVLVIKDVADQTNLLALNAAIEAARAGEHGKGFAVVAEEVRKLAEQVALSVQDITKIVANIQTDTDLVANSLNNGYIEVEKGTTQIETTGETFNEISSAVTEMVQSIHSVTKNLSEMATNSQKMNGAIEEIASVSEQAAAGVEQTAASVQQVNGSMDEVAESSGQLSNMSEELNNLVSKFKL</sequence>
<evidence type="ECO:0000256" key="3">
    <source>
        <dbReference type="ARBA" id="ARBA00023136"/>
    </source>
</evidence>
<reference evidence="9 10" key="1">
    <citation type="submission" date="2023-10" db="EMBL/GenBank/DDBJ databases">
        <title>Virgibacillus soli CC-YMP-6 genome.</title>
        <authorList>
            <person name="Miliotis G."/>
            <person name="Sengupta P."/>
            <person name="Hameed A."/>
            <person name="Chuvochina M."/>
            <person name="Mcdonagh F."/>
            <person name="Simpson A.C."/>
            <person name="Singh N.K."/>
            <person name="Rekha P.D."/>
            <person name="Raman K."/>
            <person name="Hugenholtz P."/>
            <person name="Venkateswaran K."/>
        </authorList>
    </citation>
    <scope>NUCLEOTIDE SEQUENCE [LARGE SCALE GENOMIC DNA]</scope>
    <source>
        <strain evidence="9 10">CC-YMP-6</strain>
    </source>
</reference>
<comment type="subcellular location">
    <subcellularLocation>
        <location evidence="1">Cell membrane</location>
    </subcellularLocation>
</comment>
<comment type="similarity">
    <text evidence="5">Belongs to the methyl-accepting chemotaxis (MCP) protein family.</text>
</comment>
<dbReference type="CDD" id="cd11386">
    <property type="entry name" value="MCP_signal"/>
    <property type="match status" value="1"/>
</dbReference>
<dbReference type="Proteomes" id="UP001275315">
    <property type="component" value="Unassembled WGS sequence"/>
</dbReference>
<dbReference type="PROSITE" id="PS50885">
    <property type="entry name" value="HAMP"/>
    <property type="match status" value="1"/>
</dbReference>
<dbReference type="EMBL" id="JAWDIQ010000001">
    <property type="protein sequence ID" value="MDY0407464.1"/>
    <property type="molecule type" value="Genomic_DNA"/>
</dbReference>
<evidence type="ECO:0000313" key="10">
    <source>
        <dbReference type="Proteomes" id="UP001275315"/>
    </source>
</evidence>
<dbReference type="InterPro" id="IPR004089">
    <property type="entry name" value="MCPsignal_dom"/>
</dbReference>